<dbReference type="RefSeq" id="WP_285982092.1">
    <property type="nucleotide sequence ID" value="NZ_JASVDS010000002.1"/>
</dbReference>
<proteinExistence type="predicted"/>
<dbReference type="EMBL" id="JASVDS010000002">
    <property type="protein sequence ID" value="MDL5031988.1"/>
    <property type="molecule type" value="Genomic_DNA"/>
</dbReference>
<comment type="caution">
    <text evidence="2">The sequence shown here is derived from an EMBL/GenBank/DDBJ whole genome shotgun (WGS) entry which is preliminary data.</text>
</comment>
<accession>A0ABT7LGJ3</accession>
<feature type="region of interest" description="Disordered" evidence="1">
    <location>
        <begin position="197"/>
        <end position="227"/>
    </location>
</feature>
<protein>
    <submittedName>
        <fullName evidence="2">Uncharacterized protein</fullName>
    </submittedName>
</protein>
<organism evidence="2 3">
    <name type="scientific">Roseateles subflavus</name>
    <dbReference type="NCBI Taxonomy" id="3053353"/>
    <lineage>
        <taxon>Bacteria</taxon>
        <taxon>Pseudomonadati</taxon>
        <taxon>Pseudomonadota</taxon>
        <taxon>Betaproteobacteria</taxon>
        <taxon>Burkholderiales</taxon>
        <taxon>Sphaerotilaceae</taxon>
        <taxon>Roseateles</taxon>
    </lineage>
</organism>
<keyword evidence="3" id="KW-1185">Reference proteome</keyword>
<name>A0ABT7LGJ3_9BURK</name>
<evidence type="ECO:0000256" key="1">
    <source>
        <dbReference type="SAM" id="MobiDB-lite"/>
    </source>
</evidence>
<sequence length="264" mass="27817">MNRLHAQWQRLFLPSIQPTTPLDVSGGTPALQDAAGRTRALMIELARPADWPALATVWQGMQQDLGLPAPAIAVSGVDGFQLWLSLAEPVDAASGLDVLDALRRRYLPDVMPQRLHLQAGDRARTGTQREAAARPLPPQAQAVPDQWSAFVSQDLTLVFADTPWLDIPPGVDAQADVLAGIACISTDALQRAMAQLAPPSEGHADAAPASVPSGSVTSEIDHSATPGTEAAQRARAFLLQVMDDSTVALPLRIEAAKALLASGG</sequence>
<evidence type="ECO:0000313" key="2">
    <source>
        <dbReference type="EMBL" id="MDL5031988.1"/>
    </source>
</evidence>
<dbReference type="Proteomes" id="UP001238603">
    <property type="component" value="Unassembled WGS sequence"/>
</dbReference>
<evidence type="ECO:0000313" key="3">
    <source>
        <dbReference type="Proteomes" id="UP001238603"/>
    </source>
</evidence>
<reference evidence="2 3" key="1">
    <citation type="submission" date="2023-06" db="EMBL/GenBank/DDBJ databases">
        <title>Pelomonas sp. APW6 16S ribosomal RNA gene genome sequencing and assembly.</title>
        <authorList>
            <person name="Woo H."/>
        </authorList>
    </citation>
    <scope>NUCLEOTIDE SEQUENCE [LARGE SCALE GENOMIC DNA]</scope>
    <source>
        <strain evidence="2 3">APW6</strain>
    </source>
</reference>
<gene>
    <name evidence="2" type="ORF">QRD43_08700</name>
</gene>